<dbReference type="InterPro" id="IPR017264">
    <property type="entry name" value="Ribosomal_mS37_fun"/>
</dbReference>
<dbReference type="OrthoDB" id="2210at2759"/>
<sequence length="136" mass="15311">MPPKGATTRLNPVRLQTIPHLRVRRPNQHEQNPCVTVMSSMLSCWASAGYTAEGCAALEQQLRQCMDAPVRILICCSPTLLRQLHGAFPFRVNRANDVFSLAIQKPKTNKKNTINYHLMRMYPKVVGPKKREGTLG</sequence>
<accession>A0A1S9DMA4</accession>
<comment type="caution">
    <text evidence="1">The sequence shown here is derived from an EMBL/GenBank/DDBJ whole genome shotgun (WGS) entry which is preliminary data.</text>
</comment>
<dbReference type="EMBL" id="MKZY01000004">
    <property type="protein sequence ID" value="OOO10074.1"/>
    <property type="molecule type" value="Genomic_DNA"/>
</dbReference>
<evidence type="ECO:0000313" key="2">
    <source>
        <dbReference type="Proteomes" id="UP000190312"/>
    </source>
</evidence>
<dbReference type="Proteomes" id="UP000190312">
    <property type="component" value="Unassembled WGS sequence"/>
</dbReference>
<evidence type="ECO:0000313" key="1">
    <source>
        <dbReference type="EMBL" id="OOO10074.1"/>
    </source>
</evidence>
<dbReference type="GO" id="GO:0005763">
    <property type="term" value="C:mitochondrial small ribosomal subunit"/>
    <property type="evidence" value="ECO:0007669"/>
    <property type="project" value="TreeGrafter"/>
</dbReference>
<dbReference type="PANTHER" id="PTHR28066">
    <property type="entry name" value="37S RIBOSOMAL PROTEIN MRP10, MITOCHONDRIAL"/>
    <property type="match status" value="1"/>
</dbReference>
<dbReference type="GO" id="GO:0032543">
    <property type="term" value="P:mitochondrial translation"/>
    <property type="evidence" value="ECO:0007669"/>
    <property type="project" value="InterPro"/>
</dbReference>
<dbReference type="PANTHER" id="PTHR28066:SF1">
    <property type="entry name" value="SMALL RIBOSOMAL SUBUNIT PROTEIN MS37"/>
    <property type="match status" value="1"/>
</dbReference>
<dbReference type="PIRSF" id="PIRSF037706">
    <property type="entry name" value="MRP10"/>
    <property type="match status" value="1"/>
</dbReference>
<name>A0A1S9DMA4_ASPOZ</name>
<dbReference type="AlphaFoldDB" id="A0A1S9DMA4"/>
<gene>
    <name evidence="1" type="ORF">OAory_01058820</name>
</gene>
<evidence type="ECO:0008006" key="3">
    <source>
        <dbReference type="Google" id="ProtNLM"/>
    </source>
</evidence>
<protein>
    <recommendedName>
        <fullName evidence="3">37S ribosomal protein mrp10, mitochondrial</fullName>
    </recommendedName>
</protein>
<reference evidence="1 2" key="1">
    <citation type="submission" date="2016-10" db="EMBL/GenBank/DDBJ databases">
        <title>Genome sequencing of Aspergillus oryzae BCC7051.</title>
        <authorList>
            <person name="Thammarongtham C."/>
            <person name="Vorapreeda T."/>
            <person name="Nookaew I."/>
            <person name="Srisuk T."/>
            <person name="Land M."/>
            <person name="Jeennor S."/>
            <person name="Laoteng K."/>
        </authorList>
    </citation>
    <scope>NUCLEOTIDE SEQUENCE [LARGE SCALE GENOMIC DNA]</scope>
    <source>
        <strain evidence="1 2">BCC7051</strain>
    </source>
</reference>
<organism evidence="1 2">
    <name type="scientific">Aspergillus oryzae</name>
    <name type="common">Yellow koji mold</name>
    <dbReference type="NCBI Taxonomy" id="5062"/>
    <lineage>
        <taxon>Eukaryota</taxon>
        <taxon>Fungi</taxon>
        <taxon>Dikarya</taxon>
        <taxon>Ascomycota</taxon>
        <taxon>Pezizomycotina</taxon>
        <taxon>Eurotiomycetes</taxon>
        <taxon>Eurotiomycetidae</taxon>
        <taxon>Eurotiales</taxon>
        <taxon>Aspergillaceae</taxon>
        <taxon>Aspergillus</taxon>
        <taxon>Aspergillus subgen. Circumdati</taxon>
    </lineage>
</organism>
<proteinExistence type="predicted"/>
<dbReference type="GO" id="GO:0003735">
    <property type="term" value="F:structural constituent of ribosome"/>
    <property type="evidence" value="ECO:0007669"/>
    <property type="project" value="InterPro"/>
</dbReference>